<dbReference type="VEuPathDB" id="VectorBase:ISCI012950"/>
<proteinExistence type="evidence at protein level"/>
<evidence type="ECO:0000313" key="4">
    <source>
        <dbReference type="Proteomes" id="UP000001555"/>
    </source>
</evidence>
<organism>
    <name type="scientific">Ixodes scapularis</name>
    <name type="common">Black-legged tick</name>
    <name type="synonym">Deer tick</name>
    <dbReference type="NCBI Taxonomy" id="6945"/>
    <lineage>
        <taxon>Eukaryota</taxon>
        <taxon>Metazoa</taxon>
        <taxon>Ecdysozoa</taxon>
        <taxon>Arthropoda</taxon>
        <taxon>Chelicerata</taxon>
        <taxon>Arachnida</taxon>
        <taxon>Acari</taxon>
        <taxon>Parasitiformes</taxon>
        <taxon>Ixodida</taxon>
        <taxon>Ixodoidea</taxon>
        <taxon>Ixodidae</taxon>
        <taxon>Ixodinae</taxon>
        <taxon>Ixodes</taxon>
    </lineage>
</organism>
<feature type="compositionally biased region" description="Polar residues" evidence="1">
    <location>
        <begin position="78"/>
        <end position="97"/>
    </location>
</feature>
<gene>
    <name evidence="2" type="ORF">IscW_ISCW012950</name>
</gene>
<keyword evidence="4" id="KW-1185">Reference proteome</keyword>
<accession>B7QE05</accession>
<name>B7QE05_IXOSC</name>
<dbReference type="OrthoDB" id="10064338at2759"/>
<dbReference type="STRING" id="6945.B7QE05"/>
<dbReference type="InParanoid" id="B7QE05"/>
<dbReference type="Proteomes" id="UP000001555">
    <property type="component" value="Unassembled WGS sequence"/>
</dbReference>
<dbReference type="HOGENOM" id="CLU_2252981_0_0_1"/>
<evidence type="ECO:0000256" key="1">
    <source>
        <dbReference type="SAM" id="MobiDB-lite"/>
    </source>
</evidence>
<dbReference type="PaxDb" id="6945-B7QE05"/>
<dbReference type="VEuPathDB" id="VectorBase:ISCW012950"/>
<dbReference type="AlphaFoldDB" id="B7QE05"/>
<reference evidence="3" key="2">
    <citation type="submission" date="2020-05" db="UniProtKB">
        <authorList>
            <consortium name="EnsemblMetazoa"/>
        </authorList>
    </citation>
    <scope>IDENTIFICATION</scope>
    <source>
        <strain evidence="3">wikel</strain>
    </source>
</reference>
<reference evidence="2 4" key="1">
    <citation type="submission" date="2008-03" db="EMBL/GenBank/DDBJ databases">
        <title>Annotation of Ixodes scapularis.</title>
        <authorList>
            <consortium name="Ixodes scapularis Genome Project Consortium"/>
            <person name="Caler E."/>
            <person name="Hannick L.I."/>
            <person name="Bidwell S."/>
            <person name="Joardar V."/>
            <person name="Thiagarajan M."/>
            <person name="Amedeo P."/>
            <person name="Galinsky K.J."/>
            <person name="Schobel S."/>
            <person name="Inman J."/>
            <person name="Hostetler J."/>
            <person name="Miller J."/>
            <person name="Hammond M."/>
            <person name="Megy K."/>
            <person name="Lawson D."/>
            <person name="Kodira C."/>
            <person name="Sutton G."/>
            <person name="Meyer J."/>
            <person name="Hill C.A."/>
            <person name="Birren B."/>
            <person name="Nene V."/>
            <person name="Collins F."/>
            <person name="Alarcon-Chaidez F."/>
            <person name="Wikel S."/>
            <person name="Strausberg R."/>
        </authorList>
    </citation>
    <scope>NUCLEOTIDE SEQUENCE [LARGE SCALE GENOMIC DNA]</scope>
    <source>
        <strain evidence="4">Wikel</strain>
        <strain evidence="2">Wikel colony</strain>
    </source>
</reference>
<dbReference type="EnsemblMetazoa" id="ISCW012950-RA">
    <property type="protein sequence ID" value="ISCW012950-PA"/>
    <property type="gene ID" value="ISCW012950"/>
</dbReference>
<dbReference type="EMBL" id="ABJB010900547">
    <property type="status" value="NOT_ANNOTATED_CDS"/>
    <property type="molecule type" value="Genomic_DNA"/>
</dbReference>
<evidence type="ECO:0007829" key="5">
    <source>
        <dbReference type="PeptideAtlas" id="B7QE05"/>
    </source>
</evidence>
<sequence length="104" mass="11523">MIQSTLPDKTIPSLVKYYYSWKKTRTRTSLMDRQARKLAGAREEGSDGGSEAGSENESDMEVDNAENKEESMGKGPCSNCNAPSSQVYSSSKGNLCSSCYQYWK</sequence>
<feature type="compositionally biased region" description="Acidic residues" evidence="1">
    <location>
        <begin position="54"/>
        <end position="64"/>
    </location>
</feature>
<feature type="region of interest" description="Disordered" evidence="1">
    <location>
        <begin position="32"/>
        <end position="97"/>
    </location>
</feature>
<dbReference type="VEuPathDB" id="VectorBase:ISCP_028699"/>
<protein>
    <submittedName>
        <fullName evidence="2 3">Rest corepressor (Corest) protein, putative</fullName>
    </submittedName>
</protein>
<dbReference type="EMBL" id="ABJB010568708">
    <property type="status" value="NOT_ANNOTATED_CDS"/>
    <property type="molecule type" value="Genomic_DNA"/>
</dbReference>
<dbReference type="PANTHER" id="PTHR16089:SF28">
    <property type="entry name" value="REST COREPRESSOR"/>
    <property type="match status" value="1"/>
</dbReference>
<dbReference type="PANTHER" id="PTHR16089">
    <property type="entry name" value="REST COREPRESSOR COREST PROTEIN-RELATED"/>
    <property type="match status" value="1"/>
</dbReference>
<evidence type="ECO:0000313" key="3">
    <source>
        <dbReference type="EnsemblMetazoa" id="ISCW012950-PA"/>
    </source>
</evidence>
<dbReference type="Gene3D" id="1.10.10.60">
    <property type="entry name" value="Homeodomain-like"/>
    <property type="match status" value="1"/>
</dbReference>
<evidence type="ECO:0000313" key="2">
    <source>
        <dbReference type="EMBL" id="EEC17077.1"/>
    </source>
</evidence>
<dbReference type="EMBL" id="DS917339">
    <property type="protein sequence ID" value="EEC17077.1"/>
    <property type="molecule type" value="Genomic_DNA"/>
</dbReference>
<dbReference type="InterPro" id="IPR051066">
    <property type="entry name" value="Trans_reg/Corepressor"/>
</dbReference>
<keyword evidence="5" id="KW-1267">Proteomics identification</keyword>